<evidence type="ECO:0000256" key="6">
    <source>
        <dbReference type="ARBA" id="ARBA00023242"/>
    </source>
</evidence>
<dbReference type="InterPro" id="IPR051032">
    <property type="entry name" value="AP2/ERF_TF_ERF_subfamily"/>
</dbReference>
<dbReference type="Gramene" id="LPERR06G15020.1">
    <property type="protein sequence ID" value="LPERR06G15020.1"/>
    <property type="gene ID" value="LPERR06G15020"/>
</dbReference>
<dbReference type="EnsemblPlants" id="LPERR06G15020.1">
    <property type="protein sequence ID" value="LPERR06G15020.1"/>
    <property type="gene ID" value="LPERR06G15020"/>
</dbReference>
<dbReference type="eggNOG" id="ENOG502RNX7">
    <property type="taxonomic scope" value="Eukaryota"/>
</dbReference>
<dbReference type="GO" id="GO:0003700">
    <property type="term" value="F:DNA-binding transcription factor activity"/>
    <property type="evidence" value="ECO:0007669"/>
    <property type="project" value="InterPro"/>
</dbReference>
<dbReference type="PRINTS" id="PR00367">
    <property type="entry name" value="ETHRSPELEMNT"/>
</dbReference>
<sequence>MPDQQQQDQVCSPASSGNSASPPESPAARRGGEKRGRNNGGDGGRHPSYRGVRMRAWGKWVSEIREPRKKSRIWLGTFPTPEMAARAHDAAALVVKGPAAVLNFPAAAASLPRPASASPRDVQAAAALAAAMAPIDDIDVPTVACCAPSTVTSPVNAVAGKDSDCDEELEEIFEVPPIDDEFDVAAAGLVFGGSSDTAFHDDDLVNAAEMWYDQPAAWRQDAAGGIAVHEGDGLWFERPPEQVWADGIVASGFGTLLWNM</sequence>
<protein>
    <recommendedName>
        <fullName evidence="9">AP2/ERF domain-containing protein</fullName>
    </recommendedName>
</protein>
<evidence type="ECO:0000313" key="10">
    <source>
        <dbReference type="EnsemblPlants" id="LPERR06G15020.1"/>
    </source>
</evidence>
<feature type="compositionally biased region" description="Polar residues" evidence="8">
    <location>
        <begin position="1"/>
        <end position="10"/>
    </location>
</feature>
<dbReference type="InterPro" id="IPR001471">
    <property type="entry name" value="AP2/ERF_dom"/>
</dbReference>
<dbReference type="SUPFAM" id="SSF54171">
    <property type="entry name" value="DNA-binding domain"/>
    <property type="match status" value="1"/>
</dbReference>
<evidence type="ECO:0000256" key="8">
    <source>
        <dbReference type="SAM" id="MobiDB-lite"/>
    </source>
</evidence>
<reference evidence="11" key="2">
    <citation type="submission" date="2013-12" db="EMBL/GenBank/DDBJ databases">
        <authorList>
            <person name="Yu Y."/>
            <person name="Lee S."/>
            <person name="de Baynast K."/>
            <person name="Wissotski M."/>
            <person name="Liu L."/>
            <person name="Talag J."/>
            <person name="Goicoechea J."/>
            <person name="Angelova A."/>
            <person name="Jetty R."/>
            <person name="Kudrna D."/>
            <person name="Golser W."/>
            <person name="Rivera L."/>
            <person name="Zhang J."/>
            <person name="Wing R."/>
        </authorList>
    </citation>
    <scope>NUCLEOTIDE SEQUENCE</scope>
</reference>
<dbReference type="PANTHER" id="PTHR31985">
    <property type="entry name" value="ETHYLENE-RESPONSIVE TRANSCRIPTION FACTOR ERF042-RELATED"/>
    <property type="match status" value="1"/>
</dbReference>
<dbReference type="PROSITE" id="PS51032">
    <property type="entry name" value="AP2_ERF"/>
    <property type="match status" value="1"/>
</dbReference>
<dbReference type="STRING" id="77586.A0A0D9WR53"/>
<keyword evidence="3" id="KW-0238">DNA-binding</keyword>
<dbReference type="AlphaFoldDB" id="A0A0D9WR53"/>
<evidence type="ECO:0000256" key="2">
    <source>
        <dbReference type="ARBA" id="ARBA00023015"/>
    </source>
</evidence>
<dbReference type="Gene3D" id="3.30.730.10">
    <property type="entry name" value="AP2/ERF domain"/>
    <property type="match status" value="1"/>
</dbReference>
<proteinExistence type="inferred from homology"/>
<evidence type="ECO:0000256" key="3">
    <source>
        <dbReference type="ARBA" id="ARBA00023125"/>
    </source>
</evidence>
<evidence type="ECO:0000259" key="9">
    <source>
        <dbReference type="PROSITE" id="PS51032"/>
    </source>
</evidence>
<dbReference type="Pfam" id="PF00847">
    <property type="entry name" value="AP2"/>
    <property type="match status" value="1"/>
</dbReference>
<evidence type="ECO:0000313" key="11">
    <source>
        <dbReference type="Proteomes" id="UP000032180"/>
    </source>
</evidence>
<feature type="domain" description="AP2/ERF" evidence="9">
    <location>
        <begin position="48"/>
        <end position="105"/>
    </location>
</feature>
<keyword evidence="4" id="KW-0010">Activator</keyword>
<dbReference type="PANTHER" id="PTHR31985:SF294">
    <property type="entry name" value="DEHYDRATION-RESPONSIVE ELEMENT-BINDING PROTEIN 3-LIKE"/>
    <property type="match status" value="1"/>
</dbReference>
<accession>A0A0D9WR53</accession>
<feature type="region of interest" description="Disordered" evidence="8">
    <location>
        <begin position="1"/>
        <end position="50"/>
    </location>
</feature>
<keyword evidence="11" id="KW-1185">Reference proteome</keyword>
<dbReference type="InterPro" id="IPR036955">
    <property type="entry name" value="AP2/ERF_dom_sf"/>
</dbReference>
<comment type="similarity">
    <text evidence="7">Belongs to the AP2/ERF transcription factor family. ERF subfamily.</text>
</comment>
<evidence type="ECO:0000256" key="1">
    <source>
        <dbReference type="ARBA" id="ARBA00004123"/>
    </source>
</evidence>
<dbReference type="CDD" id="cd00018">
    <property type="entry name" value="AP2"/>
    <property type="match status" value="1"/>
</dbReference>
<keyword evidence="6" id="KW-0539">Nucleus</keyword>
<organism evidence="10 11">
    <name type="scientific">Leersia perrieri</name>
    <dbReference type="NCBI Taxonomy" id="77586"/>
    <lineage>
        <taxon>Eukaryota</taxon>
        <taxon>Viridiplantae</taxon>
        <taxon>Streptophyta</taxon>
        <taxon>Embryophyta</taxon>
        <taxon>Tracheophyta</taxon>
        <taxon>Spermatophyta</taxon>
        <taxon>Magnoliopsida</taxon>
        <taxon>Liliopsida</taxon>
        <taxon>Poales</taxon>
        <taxon>Poaceae</taxon>
        <taxon>BOP clade</taxon>
        <taxon>Oryzoideae</taxon>
        <taxon>Oryzeae</taxon>
        <taxon>Oryzinae</taxon>
        <taxon>Leersia</taxon>
    </lineage>
</organism>
<reference evidence="10" key="3">
    <citation type="submission" date="2015-04" db="UniProtKB">
        <authorList>
            <consortium name="EnsemblPlants"/>
        </authorList>
    </citation>
    <scope>IDENTIFICATION</scope>
</reference>
<dbReference type="Proteomes" id="UP000032180">
    <property type="component" value="Chromosome 6"/>
</dbReference>
<comment type="subcellular location">
    <subcellularLocation>
        <location evidence="1">Nucleus</location>
    </subcellularLocation>
</comment>
<dbReference type="FunFam" id="3.30.730.10:FF:000001">
    <property type="entry name" value="Ethylene-responsive transcription factor 2"/>
    <property type="match status" value="1"/>
</dbReference>
<dbReference type="SMART" id="SM00380">
    <property type="entry name" value="AP2"/>
    <property type="match status" value="1"/>
</dbReference>
<keyword evidence="2" id="KW-0805">Transcription regulation</keyword>
<feature type="compositionally biased region" description="Low complexity" evidence="8">
    <location>
        <begin position="12"/>
        <end position="29"/>
    </location>
</feature>
<dbReference type="GO" id="GO:0005634">
    <property type="term" value="C:nucleus"/>
    <property type="evidence" value="ECO:0007669"/>
    <property type="project" value="UniProtKB-SubCell"/>
</dbReference>
<name>A0A0D9WR53_9ORYZ</name>
<evidence type="ECO:0000256" key="4">
    <source>
        <dbReference type="ARBA" id="ARBA00023159"/>
    </source>
</evidence>
<reference evidence="10 11" key="1">
    <citation type="submission" date="2012-08" db="EMBL/GenBank/DDBJ databases">
        <title>Oryza genome evolution.</title>
        <authorList>
            <person name="Wing R.A."/>
        </authorList>
    </citation>
    <scope>NUCLEOTIDE SEQUENCE</scope>
</reference>
<dbReference type="InterPro" id="IPR016177">
    <property type="entry name" value="DNA-bd_dom_sf"/>
</dbReference>
<evidence type="ECO:0000256" key="7">
    <source>
        <dbReference type="ARBA" id="ARBA00024343"/>
    </source>
</evidence>
<dbReference type="HOGENOM" id="CLU_063331_3_1_1"/>
<keyword evidence="5" id="KW-0804">Transcription</keyword>
<dbReference type="GO" id="GO:0003677">
    <property type="term" value="F:DNA binding"/>
    <property type="evidence" value="ECO:0007669"/>
    <property type="project" value="UniProtKB-KW"/>
</dbReference>
<evidence type="ECO:0000256" key="5">
    <source>
        <dbReference type="ARBA" id="ARBA00023163"/>
    </source>
</evidence>